<reference evidence="2 3" key="1">
    <citation type="submission" date="2017-03" db="EMBL/GenBank/DDBJ databases">
        <title>Genome Survey of Euroglyphus maynei.</title>
        <authorList>
            <person name="Arlian L.G."/>
            <person name="Morgan M.S."/>
            <person name="Rider S.D."/>
        </authorList>
    </citation>
    <scope>NUCLEOTIDE SEQUENCE [LARGE SCALE GENOMIC DNA]</scope>
    <source>
        <strain evidence="2">Arlian Lab</strain>
        <tissue evidence="2">Whole body</tissue>
    </source>
</reference>
<feature type="domain" description="DNA-directed RNA polymerase insert" evidence="1">
    <location>
        <begin position="2"/>
        <end position="83"/>
    </location>
</feature>
<evidence type="ECO:0000313" key="3">
    <source>
        <dbReference type="Proteomes" id="UP000194236"/>
    </source>
</evidence>
<dbReference type="GO" id="GO:0003899">
    <property type="term" value="F:DNA-directed RNA polymerase activity"/>
    <property type="evidence" value="ECO:0007669"/>
    <property type="project" value="InterPro"/>
</dbReference>
<dbReference type="InterPro" id="IPR036643">
    <property type="entry name" value="RNApol_insert_sf"/>
</dbReference>
<dbReference type="PANTHER" id="PTHR11800">
    <property type="entry name" value="DNA-DIRECTED RNA POLYMERASE"/>
    <property type="match status" value="1"/>
</dbReference>
<dbReference type="EMBL" id="MUJZ01049411">
    <property type="protein sequence ID" value="OTF73928.1"/>
    <property type="molecule type" value="Genomic_DNA"/>
</dbReference>
<dbReference type="AlphaFoldDB" id="A0A1Y3B1R4"/>
<protein>
    <submittedName>
        <fullName evidence="2">DNA-directed RNA polymerases subunit-like protein</fullName>
    </submittedName>
</protein>
<proteinExistence type="predicted"/>
<dbReference type="GO" id="GO:0005736">
    <property type="term" value="C:RNA polymerase I complex"/>
    <property type="evidence" value="ECO:0007669"/>
    <property type="project" value="TreeGrafter"/>
</dbReference>
<sequence>DESTDKNTIRLSLDVQCPVDYEKNLSVHSDSIQWQPIGDQMKRFESEPIRPVDLDILLMKLAPSQQIDAKLECYKGIGKDHAKYCPVAA</sequence>
<dbReference type="GO" id="GO:0006351">
    <property type="term" value="P:DNA-templated transcription"/>
    <property type="evidence" value="ECO:0007669"/>
    <property type="project" value="InterPro"/>
</dbReference>
<name>A0A1Y3B1R4_EURMA</name>
<dbReference type="Proteomes" id="UP000194236">
    <property type="component" value="Unassembled WGS sequence"/>
</dbReference>
<dbReference type="Pfam" id="PF01000">
    <property type="entry name" value="RNA_pol_A_bac"/>
    <property type="match status" value="1"/>
</dbReference>
<dbReference type="Gene3D" id="2.170.120.12">
    <property type="entry name" value="DNA-directed RNA polymerase, insert domain"/>
    <property type="match status" value="1"/>
</dbReference>
<organism evidence="2 3">
    <name type="scientific">Euroglyphus maynei</name>
    <name type="common">Mayne's house dust mite</name>
    <dbReference type="NCBI Taxonomy" id="6958"/>
    <lineage>
        <taxon>Eukaryota</taxon>
        <taxon>Metazoa</taxon>
        <taxon>Ecdysozoa</taxon>
        <taxon>Arthropoda</taxon>
        <taxon>Chelicerata</taxon>
        <taxon>Arachnida</taxon>
        <taxon>Acari</taxon>
        <taxon>Acariformes</taxon>
        <taxon>Sarcoptiformes</taxon>
        <taxon>Astigmata</taxon>
        <taxon>Psoroptidia</taxon>
        <taxon>Analgoidea</taxon>
        <taxon>Pyroglyphidae</taxon>
        <taxon>Pyroglyphinae</taxon>
        <taxon>Euroglyphus</taxon>
    </lineage>
</organism>
<dbReference type="GO" id="GO:0046983">
    <property type="term" value="F:protein dimerization activity"/>
    <property type="evidence" value="ECO:0007669"/>
    <property type="project" value="InterPro"/>
</dbReference>
<feature type="non-terminal residue" evidence="2">
    <location>
        <position position="1"/>
    </location>
</feature>
<feature type="non-terminal residue" evidence="2">
    <location>
        <position position="89"/>
    </location>
</feature>
<keyword evidence="2" id="KW-0804">Transcription</keyword>
<dbReference type="InterPro" id="IPR011262">
    <property type="entry name" value="DNA-dir_RNA_pol_insert"/>
</dbReference>
<keyword evidence="2" id="KW-0240">DNA-directed RNA polymerase</keyword>
<comment type="caution">
    <text evidence="2">The sequence shown here is derived from an EMBL/GenBank/DDBJ whole genome shotgun (WGS) entry which is preliminary data.</text>
</comment>
<evidence type="ECO:0000259" key="1">
    <source>
        <dbReference type="Pfam" id="PF01000"/>
    </source>
</evidence>
<dbReference type="GO" id="GO:0005666">
    <property type="term" value="C:RNA polymerase III complex"/>
    <property type="evidence" value="ECO:0007669"/>
    <property type="project" value="TreeGrafter"/>
</dbReference>
<dbReference type="PANTHER" id="PTHR11800:SF13">
    <property type="entry name" value="DNA-DIRECTED RNA POLYMERASES I AND III SUBUNIT RPAC1"/>
    <property type="match status" value="1"/>
</dbReference>
<dbReference type="InterPro" id="IPR050518">
    <property type="entry name" value="Rpo3/RPB3_RNA_Pol_subunit"/>
</dbReference>
<accession>A0A1Y3B1R4</accession>
<keyword evidence="3" id="KW-1185">Reference proteome</keyword>
<dbReference type="OrthoDB" id="270173at2759"/>
<gene>
    <name evidence="2" type="ORF">BLA29_014959</name>
</gene>
<dbReference type="SUPFAM" id="SSF56553">
    <property type="entry name" value="Insert subdomain of RNA polymerase alpha subunit"/>
    <property type="match status" value="1"/>
</dbReference>
<evidence type="ECO:0000313" key="2">
    <source>
        <dbReference type="EMBL" id="OTF73928.1"/>
    </source>
</evidence>